<evidence type="ECO:0000256" key="3">
    <source>
        <dbReference type="ARBA" id="ARBA00022827"/>
    </source>
</evidence>
<evidence type="ECO:0000313" key="7">
    <source>
        <dbReference type="Proteomes" id="UP000433181"/>
    </source>
</evidence>
<gene>
    <name evidence="6" type="ORF">FYJ84_10410</name>
</gene>
<keyword evidence="7" id="KW-1185">Reference proteome</keyword>
<dbReference type="InterPro" id="IPR004792">
    <property type="entry name" value="BaiN-like"/>
</dbReference>
<dbReference type="Proteomes" id="UP000433181">
    <property type="component" value="Unassembled WGS sequence"/>
</dbReference>
<dbReference type="InterPro" id="IPR057661">
    <property type="entry name" value="RsdA/BaiN/AoA(So)_Rossmann"/>
</dbReference>
<dbReference type="RefSeq" id="WP_154407582.1">
    <property type="nucleotide sequence ID" value="NZ_VUNR01000022.1"/>
</dbReference>
<keyword evidence="3" id="KW-0274">FAD</keyword>
<feature type="domain" description="RsdA/BaiN/AoA(So)-like insert" evidence="5">
    <location>
        <begin position="209"/>
        <end position="371"/>
    </location>
</feature>
<keyword evidence="2" id="KW-0285">Flavoprotein</keyword>
<dbReference type="Pfam" id="PF03486">
    <property type="entry name" value="HI0933_like"/>
    <property type="match status" value="1"/>
</dbReference>
<dbReference type="InterPro" id="IPR023166">
    <property type="entry name" value="BaiN-like_dom_sf"/>
</dbReference>
<dbReference type="Gene3D" id="1.10.8.260">
    <property type="entry name" value="HI0933 insert domain-like"/>
    <property type="match status" value="1"/>
</dbReference>
<name>A0A6I2UCX8_9FIRM</name>
<dbReference type="PRINTS" id="PR00411">
    <property type="entry name" value="PNDRDTASEI"/>
</dbReference>
<evidence type="ECO:0000256" key="1">
    <source>
        <dbReference type="ARBA" id="ARBA00001974"/>
    </source>
</evidence>
<reference evidence="6 7" key="1">
    <citation type="submission" date="2019-08" db="EMBL/GenBank/DDBJ databases">
        <title>In-depth cultivation of the pig gut microbiome towards novel bacterial diversity and tailored functional studies.</title>
        <authorList>
            <person name="Wylensek D."/>
            <person name="Hitch T.C.A."/>
            <person name="Clavel T."/>
        </authorList>
    </citation>
    <scope>NUCLEOTIDE SEQUENCE [LARGE SCALE GENOMIC DNA]</scope>
    <source>
        <strain evidence="6 7">WCA-693-APC-5D-A</strain>
    </source>
</reference>
<dbReference type="InterPro" id="IPR036188">
    <property type="entry name" value="FAD/NAD-bd_sf"/>
</dbReference>
<dbReference type="EMBL" id="VUNR01000022">
    <property type="protein sequence ID" value="MSU09398.1"/>
    <property type="molecule type" value="Genomic_DNA"/>
</dbReference>
<proteinExistence type="predicted"/>
<feature type="domain" description="RsdA/BaiN/AoA(So)-like Rossmann fold-like" evidence="4">
    <location>
        <begin position="15"/>
        <end position="423"/>
    </location>
</feature>
<dbReference type="PRINTS" id="PR00368">
    <property type="entry name" value="FADPNR"/>
</dbReference>
<dbReference type="Pfam" id="PF22780">
    <property type="entry name" value="HI0933_like_1st"/>
    <property type="match status" value="1"/>
</dbReference>
<dbReference type="NCBIfam" id="TIGR00275">
    <property type="entry name" value="aminoacetone oxidase family FAD-binding enzyme"/>
    <property type="match status" value="1"/>
</dbReference>
<comment type="caution">
    <text evidence="6">The sequence shown here is derived from an EMBL/GenBank/DDBJ whole genome shotgun (WGS) entry which is preliminary data.</text>
</comment>
<protein>
    <submittedName>
        <fullName evidence="6">NAD(P)/FAD-dependent oxidoreductase</fullName>
    </submittedName>
</protein>
<dbReference type="SUPFAM" id="SSF160996">
    <property type="entry name" value="HI0933 insert domain-like"/>
    <property type="match status" value="1"/>
</dbReference>
<dbReference type="GeneID" id="96779339"/>
<evidence type="ECO:0000313" key="6">
    <source>
        <dbReference type="EMBL" id="MSU09398.1"/>
    </source>
</evidence>
<comment type="cofactor">
    <cofactor evidence="1">
        <name>FAD</name>
        <dbReference type="ChEBI" id="CHEBI:57692"/>
    </cofactor>
</comment>
<dbReference type="Gene3D" id="2.40.30.10">
    <property type="entry name" value="Translation factors"/>
    <property type="match status" value="1"/>
</dbReference>
<evidence type="ECO:0000259" key="5">
    <source>
        <dbReference type="Pfam" id="PF22780"/>
    </source>
</evidence>
<dbReference type="Gene3D" id="3.50.50.60">
    <property type="entry name" value="FAD/NAD(P)-binding domain"/>
    <property type="match status" value="1"/>
</dbReference>
<dbReference type="SUPFAM" id="SSF51905">
    <property type="entry name" value="FAD/NAD(P)-binding domain"/>
    <property type="match status" value="1"/>
</dbReference>
<accession>A0A6I2UCX8</accession>
<dbReference type="AlphaFoldDB" id="A0A6I2UCX8"/>
<dbReference type="PANTHER" id="PTHR42887:SF2">
    <property type="entry name" value="OS12G0638800 PROTEIN"/>
    <property type="match status" value="1"/>
</dbReference>
<evidence type="ECO:0000256" key="2">
    <source>
        <dbReference type="ARBA" id="ARBA00022630"/>
    </source>
</evidence>
<sequence>MDSIDSADNVENTDTVVVVGAGPAGMMAAIKAAENGAAVTLLEKMPRAGKKMLITGKGRCNITNVAEKQELIKNIPGNGKFLHSCLKSYDNEDVQLFFQGLGVPVKVERGGRVFPVSDRAADVVDAMVLRLHELGIRLVTDARVAGLLLEAGAKGEACVKGVRTADGSQYHGRAVIVATGGASYPGTGSTGDGYRWAAEAGHHVVKPLPALVPLEAEDDWVKELQGLALRNVRATLLADGKKAGEMFGEMLFTHFGVSGPIILSLSRQAAQLLEAGSFLELEIDLKPALSLEQLDARLLRDFEKYQRKEIKNGMKDLLPGRLIEPVLDAAYLEPERMVNTVTREERHRLAQVLKGLSMVISGTRPIAEAIVTAGGVDVKEINPKTMESKLVKGLYFAGEVADVDGYTGGFNLQAAFSMGAAAGCWSVWNS</sequence>
<dbReference type="InterPro" id="IPR055178">
    <property type="entry name" value="RsdA/BaiN/AoA(So)-like_dom"/>
</dbReference>
<evidence type="ECO:0000259" key="4">
    <source>
        <dbReference type="Pfam" id="PF03486"/>
    </source>
</evidence>
<organism evidence="6 7">
    <name type="scientific">Anaerovibrio slackiae</name>
    <dbReference type="NCBI Taxonomy" id="2652309"/>
    <lineage>
        <taxon>Bacteria</taxon>
        <taxon>Bacillati</taxon>
        <taxon>Bacillota</taxon>
        <taxon>Negativicutes</taxon>
        <taxon>Selenomonadales</taxon>
        <taxon>Selenomonadaceae</taxon>
        <taxon>Anaerovibrio</taxon>
    </lineage>
</organism>
<dbReference type="PANTHER" id="PTHR42887">
    <property type="entry name" value="OS12G0638800 PROTEIN"/>
    <property type="match status" value="1"/>
</dbReference>